<evidence type="ECO:0000256" key="2">
    <source>
        <dbReference type="SAM" id="MobiDB-lite"/>
    </source>
</evidence>
<name>A0ABX1EAW7_9PROT</name>
<dbReference type="EMBL" id="JAAVNE010000081">
    <property type="protein sequence ID" value="NKC34384.1"/>
    <property type="molecule type" value="Genomic_DNA"/>
</dbReference>
<accession>A0ABX1EAW7</accession>
<reference evidence="3 4" key="1">
    <citation type="submission" date="2020-03" db="EMBL/GenBank/DDBJ databases">
        <title>Roseomonas selenitidurans sp. nov. isolated from urban soil.</title>
        <authorList>
            <person name="Liu H."/>
        </authorList>
    </citation>
    <scope>NUCLEOTIDE SEQUENCE [LARGE SCALE GENOMIC DNA]</scope>
    <source>
        <strain evidence="3 4">BU-1</strain>
    </source>
</reference>
<dbReference type="NCBIfam" id="TIGR01552">
    <property type="entry name" value="phd_fam"/>
    <property type="match status" value="1"/>
</dbReference>
<dbReference type="Proteomes" id="UP000787635">
    <property type="component" value="Unassembled WGS sequence"/>
</dbReference>
<evidence type="ECO:0000313" key="4">
    <source>
        <dbReference type="Proteomes" id="UP000787635"/>
    </source>
</evidence>
<dbReference type="Gene3D" id="3.40.1620.10">
    <property type="entry name" value="YefM-like domain"/>
    <property type="match status" value="1"/>
</dbReference>
<keyword evidence="4" id="KW-1185">Reference proteome</keyword>
<dbReference type="SUPFAM" id="SSF143120">
    <property type="entry name" value="YefM-like"/>
    <property type="match status" value="1"/>
</dbReference>
<organism evidence="3 4">
    <name type="scientific">Falsiroseomonas selenitidurans</name>
    <dbReference type="NCBI Taxonomy" id="2716335"/>
    <lineage>
        <taxon>Bacteria</taxon>
        <taxon>Pseudomonadati</taxon>
        <taxon>Pseudomonadota</taxon>
        <taxon>Alphaproteobacteria</taxon>
        <taxon>Acetobacterales</taxon>
        <taxon>Roseomonadaceae</taxon>
        <taxon>Falsiroseomonas</taxon>
    </lineage>
</organism>
<comment type="similarity">
    <text evidence="1">Belongs to the phD/YefM antitoxin family.</text>
</comment>
<evidence type="ECO:0000313" key="3">
    <source>
        <dbReference type="EMBL" id="NKC34384.1"/>
    </source>
</evidence>
<sequence>MEPPLPKVISATEFKATCLDSLDRVATGELDRVQVTKRGRVVAVLVPPTPGEAVLAGLHGFLIPPDLDLTAPGDEEPFTAEPACCSTPAR</sequence>
<feature type="region of interest" description="Disordered" evidence="2">
    <location>
        <begin position="68"/>
        <end position="90"/>
    </location>
</feature>
<comment type="caution">
    <text evidence="3">The sequence shown here is derived from an EMBL/GenBank/DDBJ whole genome shotgun (WGS) entry which is preliminary data.</text>
</comment>
<dbReference type="RefSeq" id="WP_168035093.1">
    <property type="nucleotide sequence ID" value="NZ_JAAVNE010000081.1"/>
</dbReference>
<protein>
    <submittedName>
        <fullName evidence="3">Type II toxin-antitoxin system Phd/YefM family antitoxin</fullName>
    </submittedName>
</protein>
<gene>
    <name evidence="3" type="ORF">HEQ75_26270</name>
</gene>
<proteinExistence type="inferred from homology"/>
<dbReference type="InterPro" id="IPR036165">
    <property type="entry name" value="YefM-like_sf"/>
</dbReference>
<evidence type="ECO:0000256" key="1">
    <source>
        <dbReference type="ARBA" id="ARBA00009981"/>
    </source>
</evidence>